<keyword evidence="2" id="KW-1185">Reference proteome</keyword>
<dbReference type="EMBL" id="ANOH01000085">
    <property type="protein sequence ID" value="EMI57542.1"/>
    <property type="molecule type" value="Genomic_DNA"/>
</dbReference>
<dbReference type="Proteomes" id="UP000011885">
    <property type="component" value="Unassembled WGS sequence"/>
</dbReference>
<evidence type="ECO:0000313" key="2">
    <source>
        <dbReference type="Proteomes" id="UP000011885"/>
    </source>
</evidence>
<reference evidence="1 2" key="1">
    <citation type="journal article" date="2013" name="Mar. Genomics">
        <title>Expression of sulfatases in Rhodopirellula baltica and the diversity of sulfatases in the genus Rhodopirellula.</title>
        <authorList>
            <person name="Wegner C.E."/>
            <person name="Richter-Heitmann T."/>
            <person name="Klindworth A."/>
            <person name="Klockow C."/>
            <person name="Richter M."/>
            <person name="Achstetter T."/>
            <person name="Glockner F.O."/>
            <person name="Harder J."/>
        </authorList>
    </citation>
    <scope>NUCLEOTIDE SEQUENCE [LARGE SCALE GENOMIC DNA]</scope>
    <source>
        <strain evidence="1 2">SM41</strain>
    </source>
</reference>
<dbReference type="AlphaFoldDB" id="M5U7V2"/>
<gene>
    <name evidence="1" type="ORF">RSSM_01019</name>
</gene>
<sequence>MNAGFTRISARRYLRVTAGDVAQRIELRPNRHGGEFTCDLTIHPLWARNGVNFDVLEPGIWIKTVCEHFAGSTPTWYDRSNLGLQQLADSFCQHGLRWFDDNSDATGIVQSSTTFTDPWYNEQHTHVELGHCLLRAGRLADAQRTFDRKPKRVAQYKSISQWIADGNTARIAALHDDWIAVGRLQIDALT</sequence>
<proteinExistence type="predicted"/>
<accession>M5U7V2</accession>
<protein>
    <submittedName>
        <fullName evidence="1">Uncharacterized protein</fullName>
    </submittedName>
</protein>
<organism evidence="1 2">
    <name type="scientific">Rhodopirellula sallentina SM41</name>
    <dbReference type="NCBI Taxonomy" id="1263870"/>
    <lineage>
        <taxon>Bacteria</taxon>
        <taxon>Pseudomonadati</taxon>
        <taxon>Planctomycetota</taxon>
        <taxon>Planctomycetia</taxon>
        <taxon>Pirellulales</taxon>
        <taxon>Pirellulaceae</taxon>
        <taxon>Rhodopirellula</taxon>
    </lineage>
</organism>
<dbReference type="PATRIC" id="fig|1263870.3.peg.1108"/>
<evidence type="ECO:0000313" key="1">
    <source>
        <dbReference type="EMBL" id="EMI57542.1"/>
    </source>
</evidence>
<name>M5U7V2_9BACT</name>
<comment type="caution">
    <text evidence="1">The sequence shown here is derived from an EMBL/GenBank/DDBJ whole genome shotgun (WGS) entry which is preliminary data.</text>
</comment>